<evidence type="ECO:0000256" key="1">
    <source>
        <dbReference type="ARBA" id="ARBA00004123"/>
    </source>
</evidence>
<dbReference type="PROSITE" id="PS50157">
    <property type="entry name" value="ZINC_FINGER_C2H2_2"/>
    <property type="match status" value="7"/>
</dbReference>
<dbReference type="GeneID" id="113508977"/>
<sequence length="518" mass="61055">MNYNNMDDCPELVIKKLCCTCLCRDRKLFQLCRINDGINNLYSLLSYDSEAYREGFFKDTASLYICWECRAIMSKIGRFRQQACVAQRQLTMIADGRTDIKTRCLSHLTYHRPNQIITIDSNTTIDNQNFIDCGKSIKSESEEDIPLSELTQANSIEIERRRFSREEKIELAEEVAENRIEAEKRILKDEKLEEDCFSTVLIDESEMEDVRGRRRMEKEFFLAEFKCESCVIIFLSEDELFKHCEVHLEKPNYTKCDICLSYISDSQYEVHRESHLKKYICKYCLYEAYEIKDMMIHLSKGHAVKNPNGKRKKGRRKAERILKSEIKNGTTNLTEKRTSFGYGCTECDKCFENKNQRWKHIQIHHREGYKCPTCGKRFAFKNHLSRHEQYKCTMCDKGYRSRGELRDHTNYQHMGKTQHKCPVCGKALATRRCITRHVRRAHDGVKESARDKICQQCGKAFRDKKSLREHELIHTGERPLSCEVCGCTFRQRASLYTHRKRVHKIYPDTKRVTLLTDT</sequence>
<feature type="domain" description="C2H2-type" evidence="9">
    <location>
        <begin position="480"/>
        <end position="503"/>
    </location>
</feature>
<dbReference type="PANTHER" id="PTHR24406">
    <property type="entry name" value="TRANSCRIPTIONAL REPRESSOR CTCFL-RELATED"/>
    <property type="match status" value="1"/>
</dbReference>
<comment type="subcellular location">
    <subcellularLocation>
        <location evidence="1">Nucleus</location>
    </subcellularLocation>
</comment>
<feature type="domain" description="C2H2-type" evidence="9">
    <location>
        <begin position="419"/>
        <end position="447"/>
    </location>
</feature>
<evidence type="ECO:0000256" key="3">
    <source>
        <dbReference type="ARBA" id="ARBA00022737"/>
    </source>
</evidence>
<keyword evidence="4 7" id="KW-0863">Zinc-finger</keyword>
<feature type="domain" description="C2H2-type" evidence="9">
    <location>
        <begin position="342"/>
        <end position="369"/>
    </location>
</feature>
<evidence type="ECO:0000313" key="10">
    <source>
        <dbReference type="Proteomes" id="UP000322000"/>
    </source>
</evidence>
<feature type="domain" description="C2H2-type" evidence="9">
    <location>
        <begin position="369"/>
        <end position="389"/>
    </location>
</feature>
<dbReference type="InterPro" id="IPR036236">
    <property type="entry name" value="Znf_C2H2_sf"/>
</dbReference>
<keyword evidence="10" id="KW-1185">Reference proteome</keyword>
<evidence type="ECO:0000256" key="6">
    <source>
        <dbReference type="ARBA" id="ARBA00023242"/>
    </source>
</evidence>
<reference evidence="11" key="1">
    <citation type="submission" date="2025-08" db="UniProtKB">
        <authorList>
            <consortium name="RefSeq"/>
        </authorList>
    </citation>
    <scope>IDENTIFICATION</scope>
</reference>
<name>A0A7E5X5U0_TRINI</name>
<dbReference type="Proteomes" id="UP000322000">
    <property type="component" value="Chromosome 3"/>
</dbReference>
<feature type="coiled-coil region" evidence="8">
    <location>
        <begin position="165"/>
        <end position="193"/>
    </location>
</feature>
<feature type="domain" description="C2H2-type" evidence="9">
    <location>
        <begin position="390"/>
        <end position="418"/>
    </location>
</feature>
<evidence type="ECO:0000256" key="4">
    <source>
        <dbReference type="ARBA" id="ARBA00022771"/>
    </source>
</evidence>
<feature type="domain" description="C2H2-type" evidence="9">
    <location>
        <begin position="452"/>
        <end position="479"/>
    </location>
</feature>
<dbReference type="GO" id="GO:0008270">
    <property type="term" value="F:zinc ion binding"/>
    <property type="evidence" value="ECO:0007669"/>
    <property type="project" value="UniProtKB-KW"/>
</dbReference>
<dbReference type="SUPFAM" id="SSF57667">
    <property type="entry name" value="beta-beta-alpha zinc fingers"/>
    <property type="match status" value="3"/>
</dbReference>
<organism evidence="10 11">
    <name type="scientific">Trichoplusia ni</name>
    <name type="common">Cabbage looper</name>
    <dbReference type="NCBI Taxonomy" id="7111"/>
    <lineage>
        <taxon>Eukaryota</taxon>
        <taxon>Metazoa</taxon>
        <taxon>Ecdysozoa</taxon>
        <taxon>Arthropoda</taxon>
        <taxon>Hexapoda</taxon>
        <taxon>Insecta</taxon>
        <taxon>Pterygota</taxon>
        <taxon>Neoptera</taxon>
        <taxon>Endopterygota</taxon>
        <taxon>Lepidoptera</taxon>
        <taxon>Glossata</taxon>
        <taxon>Ditrysia</taxon>
        <taxon>Noctuoidea</taxon>
        <taxon>Noctuidae</taxon>
        <taxon>Plusiinae</taxon>
        <taxon>Trichoplusia</taxon>
    </lineage>
</organism>
<accession>A0A7E5X5U0</accession>
<dbReference type="Pfam" id="PF00096">
    <property type="entry name" value="zf-C2H2"/>
    <property type="match status" value="6"/>
</dbReference>
<evidence type="ECO:0000256" key="2">
    <source>
        <dbReference type="ARBA" id="ARBA00022723"/>
    </source>
</evidence>
<protein>
    <submittedName>
        <fullName evidence="11">Zinc finger protein 225-like isoform X2</fullName>
    </submittedName>
</protein>
<dbReference type="FunFam" id="3.30.160.60:FF:001498">
    <property type="entry name" value="Zinc finger protein 404"/>
    <property type="match status" value="1"/>
</dbReference>
<dbReference type="InterPro" id="IPR013087">
    <property type="entry name" value="Znf_C2H2_type"/>
</dbReference>
<keyword evidence="3" id="KW-0677">Repeat</keyword>
<dbReference type="SMART" id="SM00355">
    <property type="entry name" value="ZnF_C2H2"/>
    <property type="match status" value="9"/>
</dbReference>
<gene>
    <name evidence="11" type="primary">LOC113508977</name>
</gene>
<dbReference type="Gene3D" id="3.30.160.60">
    <property type="entry name" value="Classic Zinc Finger"/>
    <property type="match status" value="4"/>
</dbReference>
<evidence type="ECO:0000259" key="9">
    <source>
        <dbReference type="PROSITE" id="PS50157"/>
    </source>
</evidence>
<keyword evidence="5" id="KW-0862">Zinc</keyword>
<dbReference type="GO" id="GO:0005634">
    <property type="term" value="C:nucleus"/>
    <property type="evidence" value="ECO:0007669"/>
    <property type="project" value="UniProtKB-SubCell"/>
</dbReference>
<keyword evidence="2" id="KW-0479">Metal-binding</keyword>
<feature type="domain" description="C2H2-type" evidence="9">
    <location>
        <begin position="225"/>
        <end position="252"/>
    </location>
</feature>
<evidence type="ECO:0000256" key="8">
    <source>
        <dbReference type="SAM" id="Coils"/>
    </source>
</evidence>
<evidence type="ECO:0000256" key="5">
    <source>
        <dbReference type="ARBA" id="ARBA00022833"/>
    </source>
</evidence>
<dbReference type="AlphaFoldDB" id="A0A7E5X5U0"/>
<dbReference type="InterPro" id="IPR050888">
    <property type="entry name" value="ZnF_C2H2-type_TF"/>
</dbReference>
<proteinExistence type="predicted"/>
<dbReference type="RefSeq" id="XP_026748001.1">
    <property type="nucleotide sequence ID" value="XM_026892200.1"/>
</dbReference>
<evidence type="ECO:0000313" key="11">
    <source>
        <dbReference type="RefSeq" id="XP_026748001.1"/>
    </source>
</evidence>
<keyword evidence="6" id="KW-0539">Nucleus</keyword>
<keyword evidence="8" id="KW-0175">Coiled coil</keyword>
<evidence type="ECO:0000256" key="7">
    <source>
        <dbReference type="PROSITE-ProRule" id="PRU00042"/>
    </source>
</evidence>
<dbReference type="PROSITE" id="PS00028">
    <property type="entry name" value="ZINC_FINGER_C2H2_1"/>
    <property type="match status" value="5"/>
</dbReference>